<dbReference type="PANTHER" id="PTHR36447">
    <property type="entry name" value="BETA-GALACTOSIDASE GANA"/>
    <property type="match status" value="1"/>
</dbReference>
<dbReference type="STRING" id="37658.SAMN05661086_01905"/>
<evidence type="ECO:0000256" key="6">
    <source>
        <dbReference type="ARBA" id="ARBA00022833"/>
    </source>
</evidence>
<evidence type="ECO:0000259" key="8">
    <source>
        <dbReference type="Pfam" id="PF02449"/>
    </source>
</evidence>
<dbReference type="Pfam" id="PF02449">
    <property type="entry name" value="Glyco_hydro_42"/>
    <property type="match status" value="1"/>
</dbReference>
<dbReference type="RefSeq" id="WP_092560447.1">
    <property type="nucleotide sequence ID" value="NZ_FOYZ01000006.1"/>
</dbReference>
<comment type="catalytic activity">
    <reaction evidence="1">
        <text>Hydrolysis of terminal non-reducing beta-D-galactose residues in beta-D-galactosides.</text>
        <dbReference type="EC" id="3.2.1.23"/>
    </reaction>
</comment>
<dbReference type="Proteomes" id="UP000199659">
    <property type="component" value="Unassembled WGS sequence"/>
</dbReference>
<evidence type="ECO:0000256" key="7">
    <source>
        <dbReference type="ARBA" id="ARBA00023295"/>
    </source>
</evidence>
<dbReference type="GO" id="GO:0046872">
    <property type="term" value="F:metal ion binding"/>
    <property type="evidence" value="ECO:0007669"/>
    <property type="project" value="UniProtKB-KW"/>
</dbReference>
<keyword evidence="7" id="KW-0326">Glycosidase</keyword>
<evidence type="ECO:0000256" key="1">
    <source>
        <dbReference type="ARBA" id="ARBA00001412"/>
    </source>
</evidence>
<proteinExistence type="inferred from homology"/>
<dbReference type="CDD" id="cd03143">
    <property type="entry name" value="A4_beta-galactosidase_middle_domain"/>
    <property type="match status" value="1"/>
</dbReference>
<dbReference type="PANTHER" id="PTHR36447:SF2">
    <property type="entry name" value="BETA-GALACTOSIDASE YESZ"/>
    <property type="match status" value="1"/>
</dbReference>
<sequence length="675" mass="78443">MKIDNLLLGTAYYAEYMPYERIEEDMKMMKCAYINVIRIAESTWSTWEPQDNVYDFSVLHQVIQAASKYDIQVIIGTPTYAVPAWLVKKHPDILAETHNGISRYGHRQNMDITNPHYLFYAERIIRSLMEQVKDYENVIGFQLDNETKSYDTCSVTAQTQFIDYLKNKYPNIDHLNKEFGLTYWSNQINSWRDFPDIRGTINASLGAEYEKFQRKLVTDFLSWQAEIVSEYKRPEQFITQNFDYDWRDYSFGLQPEVNQFEAAKALTIPGFDIYHPSRHELTGKEIAFGGSIGRGVARYNGGNNYLILETQAQGNLSWLPYEGQLRLQAYSHLANGANSVMYWHWHSIHNSLETYWKGILSHDLDENPTYHELCQFGQEWSAIGSSLKNLNKVCDVAIMIDNNALSGMKWFPIHEQLKYNDILRWLYDAFYNINVECDIIHSSEKELNKYKLIVVPALYSASETTLLHLDGYVKNGGHLLSTFKTGFSDPSLKVYDDRQPHLLTECFGMSYQQFTLPHQVSLESSKLPKDTYPLYWMELLCPDTAEIWASYHHPHYQKYAAITHNYYGKGTATYLGCYFDGNSLEKLLLHLLQEISISPAENQYPIIIKKGFNERNEEIIYYLNYSDQPAPFLYQGNKGTILLKNKRLCNEDIEPGTTYTLEPWNLIILKTSSSL</sequence>
<keyword evidence="11" id="KW-1185">Reference proteome</keyword>
<evidence type="ECO:0000313" key="10">
    <source>
        <dbReference type="EMBL" id="SFR81525.1"/>
    </source>
</evidence>
<keyword evidence="4" id="KW-0479">Metal-binding</keyword>
<keyword evidence="5" id="KW-0378">Hydrolase</keyword>
<dbReference type="InterPro" id="IPR013738">
    <property type="entry name" value="Beta_galactosidase_Trimer"/>
</dbReference>
<feature type="domain" description="Beta-galactosidase trimerisation" evidence="9">
    <location>
        <begin position="395"/>
        <end position="597"/>
    </location>
</feature>
<dbReference type="AlphaFoldDB" id="A0A1I6JRC7"/>
<evidence type="ECO:0000256" key="4">
    <source>
        <dbReference type="ARBA" id="ARBA00022723"/>
    </source>
</evidence>
<comment type="similarity">
    <text evidence="2">Belongs to the glycosyl hydrolase 42 family.</text>
</comment>
<dbReference type="Gene3D" id="3.20.20.80">
    <property type="entry name" value="Glycosidases"/>
    <property type="match status" value="1"/>
</dbReference>
<evidence type="ECO:0000256" key="2">
    <source>
        <dbReference type="ARBA" id="ARBA00005940"/>
    </source>
</evidence>
<evidence type="ECO:0000256" key="5">
    <source>
        <dbReference type="ARBA" id="ARBA00022801"/>
    </source>
</evidence>
<gene>
    <name evidence="10" type="ORF">SAMN05661086_01905</name>
</gene>
<feature type="domain" description="Glycoside hydrolase family 42 N-terminal" evidence="8">
    <location>
        <begin position="12"/>
        <end position="381"/>
    </location>
</feature>
<evidence type="ECO:0000259" key="9">
    <source>
        <dbReference type="Pfam" id="PF08532"/>
    </source>
</evidence>
<dbReference type="EC" id="3.2.1.23" evidence="3"/>
<dbReference type="InterPro" id="IPR003476">
    <property type="entry name" value="Glyco_hydro_42"/>
</dbReference>
<dbReference type="InterPro" id="IPR017853">
    <property type="entry name" value="GH"/>
</dbReference>
<dbReference type="SUPFAM" id="SSF52317">
    <property type="entry name" value="Class I glutamine amidotransferase-like"/>
    <property type="match status" value="1"/>
</dbReference>
<dbReference type="SUPFAM" id="SSF51445">
    <property type="entry name" value="(Trans)glycosidases"/>
    <property type="match status" value="1"/>
</dbReference>
<dbReference type="Gene3D" id="3.40.50.880">
    <property type="match status" value="1"/>
</dbReference>
<dbReference type="GO" id="GO:0005975">
    <property type="term" value="P:carbohydrate metabolic process"/>
    <property type="evidence" value="ECO:0007669"/>
    <property type="project" value="InterPro"/>
</dbReference>
<name>A0A1I6JRC7_9FIRM</name>
<dbReference type="GO" id="GO:0009341">
    <property type="term" value="C:beta-galactosidase complex"/>
    <property type="evidence" value="ECO:0007669"/>
    <property type="project" value="InterPro"/>
</dbReference>
<dbReference type="OrthoDB" id="9800974at2"/>
<dbReference type="InterPro" id="IPR013529">
    <property type="entry name" value="Glyco_hydro_42_N"/>
</dbReference>
<dbReference type="Pfam" id="PF08532">
    <property type="entry name" value="Glyco_hydro_42M"/>
    <property type="match status" value="1"/>
</dbReference>
<protein>
    <recommendedName>
        <fullName evidence="3">beta-galactosidase</fullName>
        <ecNumber evidence="3">3.2.1.23</ecNumber>
    </recommendedName>
</protein>
<organism evidence="10 11">
    <name type="scientific">Anaeromicropila populeti</name>
    <dbReference type="NCBI Taxonomy" id="37658"/>
    <lineage>
        <taxon>Bacteria</taxon>
        <taxon>Bacillati</taxon>
        <taxon>Bacillota</taxon>
        <taxon>Clostridia</taxon>
        <taxon>Lachnospirales</taxon>
        <taxon>Lachnospiraceae</taxon>
        <taxon>Anaeromicropila</taxon>
    </lineage>
</organism>
<evidence type="ECO:0000256" key="3">
    <source>
        <dbReference type="ARBA" id="ARBA00012756"/>
    </source>
</evidence>
<accession>A0A1I6JRC7</accession>
<dbReference type="GO" id="GO:0004565">
    <property type="term" value="F:beta-galactosidase activity"/>
    <property type="evidence" value="ECO:0007669"/>
    <property type="project" value="UniProtKB-EC"/>
</dbReference>
<dbReference type="InterPro" id="IPR029062">
    <property type="entry name" value="Class_I_gatase-like"/>
</dbReference>
<evidence type="ECO:0000313" key="11">
    <source>
        <dbReference type="Proteomes" id="UP000199659"/>
    </source>
</evidence>
<dbReference type="EMBL" id="FOYZ01000006">
    <property type="protein sequence ID" value="SFR81525.1"/>
    <property type="molecule type" value="Genomic_DNA"/>
</dbReference>
<keyword evidence="6" id="KW-0862">Zinc</keyword>
<reference evidence="10 11" key="1">
    <citation type="submission" date="2016-10" db="EMBL/GenBank/DDBJ databases">
        <authorList>
            <person name="de Groot N.N."/>
        </authorList>
    </citation>
    <scope>NUCLEOTIDE SEQUENCE [LARGE SCALE GENOMIC DNA]</scope>
    <source>
        <strain evidence="10 11">743A</strain>
    </source>
</reference>